<organism evidence="2 3">
    <name type="scientific">Streptomyces roseolus</name>
    <dbReference type="NCBI Taxonomy" id="67358"/>
    <lineage>
        <taxon>Bacteria</taxon>
        <taxon>Bacillati</taxon>
        <taxon>Actinomycetota</taxon>
        <taxon>Actinomycetes</taxon>
        <taxon>Kitasatosporales</taxon>
        <taxon>Streptomycetaceae</taxon>
        <taxon>Streptomyces</taxon>
    </lineage>
</organism>
<accession>A0ABU4K0V6</accession>
<feature type="transmembrane region" description="Helical" evidence="1">
    <location>
        <begin position="47"/>
        <end position="68"/>
    </location>
</feature>
<evidence type="ECO:0008006" key="4">
    <source>
        <dbReference type="Google" id="ProtNLM"/>
    </source>
</evidence>
<gene>
    <name evidence="2" type="ORF">R2363_04205</name>
</gene>
<keyword evidence="1" id="KW-1133">Transmembrane helix</keyword>
<proteinExistence type="predicted"/>
<protein>
    <recommendedName>
        <fullName evidence="4">Histidine kinase</fullName>
    </recommendedName>
</protein>
<keyword evidence="1" id="KW-0812">Transmembrane</keyword>
<reference evidence="2 3" key="1">
    <citation type="submission" date="2023-10" db="EMBL/GenBank/DDBJ databases">
        <authorList>
            <person name="Wang X.X."/>
        </authorList>
    </citation>
    <scope>NUCLEOTIDE SEQUENCE [LARGE SCALE GENOMIC DNA]</scope>
    <source>
        <strain evidence="2 3">NBRC 12816</strain>
    </source>
</reference>
<dbReference type="EMBL" id="JAWJZF010000213">
    <property type="protein sequence ID" value="MDX2291373.1"/>
    <property type="molecule type" value="Genomic_DNA"/>
</dbReference>
<name>A0ABU4K0V6_9ACTN</name>
<keyword evidence="3" id="KW-1185">Reference proteome</keyword>
<evidence type="ECO:0000313" key="3">
    <source>
        <dbReference type="Proteomes" id="UP001278571"/>
    </source>
</evidence>
<evidence type="ECO:0000256" key="1">
    <source>
        <dbReference type="SAM" id="Phobius"/>
    </source>
</evidence>
<dbReference type="RefSeq" id="WP_319007940.1">
    <property type="nucleotide sequence ID" value="NZ_JAWJZF010000213.1"/>
</dbReference>
<sequence>LTAATSLDQRNTLDGVGATARGDLWRVTADVQPRAALDDHQLALQRLVTGASIGVLLVALLLAIPTAASRRVARRTPRTVGPVQGGTR</sequence>
<keyword evidence="1" id="KW-0472">Membrane</keyword>
<feature type="non-terminal residue" evidence="2">
    <location>
        <position position="1"/>
    </location>
</feature>
<evidence type="ECO:0000313" key="2">
    <source>
        <dbReference type="EMBL" id="MDX2291373.1"/>
    </source>
</evidence>
<comment type="caution">
    <text evidence="2">The sequence shown here is derived from an EMBL/GenBank/DDBJ whole genome shotgun (WGS) entry which is preliminary data.</text>
</comment>
<dbReference type="Proteomes" id="UP001278571">
    <property type="component" value="Unassembled WGS sequence"/>
</dbReference>